<proteinExistence type="predicted"/>
<sequence>MNAEQTAGTGHRDLTCGFWYFICVPGFPAGHGFEPTLEKSVILENTNKKKKLIYFKKNTLYLFT</sequence>
<evidence type="ECO:0000313" key="1">
    <source>
        <dbReference type="EMBL" id="QQZ59485.1"/>
    </source>
</evidence>
<dbReference type="Proteomes" id="UP000595841">
    <property type="component" value="Chromosome"/>
</dbReference>
<accession>A0A974SCQ2</accession>
<evidence type="ECO:0000313" key="2">
    <source>
        <dbReference type="Proteomes" id="UP000595841"/>
    </source>
</evidence>
<organism evidence="1 2">
    <name type="scientific">Paenibacillus sonchi</name>
    <dbReference type="NCBI Taxonomy" id="373687"/>
    <lineage>
        <taxon>Bacteria</taxon>
        <taxon>Bacillati</taxon>
        <taxon>Bacillota</taxon>
        <taxon>Bacilli</taxon>
        <taxon>Bacillales</taxon>
        <taxon>Paenibacillaceae</taxon>
        <taxon>Paenibacillus</taxon>
        <taxon>Paenibacillus sonchi group</taxon>
    </lineage>
</organism>
<dbReference type="EMBL" id="CP068595">
    <property type="protein sequence ID" value="QQZ59485.1"/>
    <property type="molecule type" value="Genomic_DNA"/>
</dbReference>
<keyword evidence="2" id="KW-1185">Reference proteome</keyword>
<name>A0A974SCQ2_9BACL</name>
<gene>
    <name evidence="1" type="ORF">JI735_22950</name>
</gene>
<dbReference type="KEGG" id="pson:JI735_22950"/>
<dbReference type="RefSeq" id="WP_202676477.1">
    <property type="nucleotide sequence ID" value="NZ_CP068595.1"/>
</dbReference>
<dbReference type="AlphaFoldDB" id="A0A974SCQ2"/>
<reference evidence="1 2" key="1">
    <citation type="submission" date="2021-01" db="EMBL/GenBank/DDBJ databases">
        <title>Whole genome sequence of Paenibacillus sonchi LMG 24727 for comparative genomics.</title>
        <authorList>
            <person name="Lee G."/>
            <person name="Kim M.-J."/>
            <person name="Lim K."/>
            <person name="Shin J.-H."/>
        </authorList>
    </citation>
    <scope>NUCLEOTIDE SEQUENCE [LARGE SCALE GENOMIC DNA]</scope>
    <source>
        <strain evidence="1 2">LMG 24727</strain>
    </source>
</reference>
<protein>
    <submittedName>
        <fullName evidence="1">Uncharacterized protein</fullName>
    </submittedName>
</protein>